<dbReference type="Proteomes" id="UP000000391">
    <property type="component" value="Chromosome"/>
</dbReference>
<gene>
    <name evidence="3" type="ordered locus">Metev_1853</name>
</gene>
<dbReference type="AlphaFoldDB" id="D7EA17"/>
<keyword evidence="1" id="KW-0812">Transmembrane</keyword>
<accession>D7EA17</accession>
<reference evidence="3 4" key="1">
    <citation type="submission" date="2010-06" db="EMBL/GenBank/DDBJ databases">
        <title>Complete sequence chromosome of Methanohalobium evestigatum Z-7303.</title>
        <authorList>
            <consortium name="US DOE Joint Genome Institute"/>
            <person name="Lucas S."/>
            <person name="Copeland A."/>
            <person name="Lapidus A."/>
            <person name="Cheng J.-F."/>
            <person name="Bruce D."/>
            <person name="Goodwin L."/>
            <person name="Pitluck S."/>
            <person name="Saunders E."/>
            <person name="Detter J.C."/>
            <person name="Han C."/>
            <person name="Tapia R."/>
            <person name="Land M."/>
            <person name="Hauser L."/>
            <person name="Kyrpides N."/>
            <person name="Mikhailova N."/>
            <person name="Sieprawska-Lupa M."/>
            <person name="Whitman W.B."/>
            <person name="Anderson I."/>
            <person name="Woyke T."/>
        </authorList>
    </citation>
    <scope>NUCLEOTIDE SEQUENCE [LARGE SCALE GENOMIC DNA]</scope>
    <source>
        <strain evidence="4">ATCC BAA-1072 / DSM 3721 / NBRC 107634 / OCM 161 / Z-7303</strain>
    </source>
</reference>
<name>D7EA17_METEZ</name>
<dbReference type="HOGENOM" id="CLU_088248_0_0_2"/>
<dbReference type="InterPro" id="IPR050721">
    <property type="entry name" value="Trk_Ktr_HKT_K-transport"/>
</dbReference>
<dbReference type="GO" id="GO:0006813">
    <property type="term" value="P:potassium ion transport"/>
    <property type="evidence" value="ECO:0007669"/>
    <property type="project" value="InterPro"/>
</dbReference>
<dbReference type="OrthoDB" id="27588at2157"/>
<dbReference type="PROSITE" id="PS51202">
    <property type="entry name" value="RCK_C"/>
    <property type="match status" value="1"/>
</dbReference>
<keyword evidence="1" id="KW-0472">Membrane</keyword>
<proteinExistence type="predicted"/>
<evidence type="ECO:0000313" key="4">
    <source>
        <dbReference type="Proteomes" id="UP000000391"/>
    </source>
</evidence>
<keyword evidence="1" id="KW-1133">Transmembrane helix</keyword>
<keyword evidence="4" id="KW-1185">Reference proteome</keyword>
<dbReference type="InterPro" id="IPR036721">
    <property type="entry name" value="RCK_C_sf"/>
</dbReference>
<evidence type="ECO:0000313" key="3">
    <source>
        <dbReference type="EMBL" id="ADI74688.1"/>
    </source>
</evidence>
<dbReference type="EMBL" id="CP002069">
    <property type="protein sequence ID" value="ADI74688.1"/>
    <property type="molecule type" value="Genomic_DNA"/>
</dbReference>
<dbReference type="InterPro" id="IPR006037">
    <property type="entry name" value="RCK_C"/>
</dbReference>
<dbReference type="KEGG" id="mev:Metev_1853"/>
<organism evidence="3 4">
    <name type="scientific">Methanohalobium evestigatum (strain ATCC BAA-1072 / DSM 3721 / NBRC 107634 / OCM 161 / Z-7303)</name>
    <dbReference type="NCBI Taxonomy" id="644295"/>
    <lineage>
        <taxon>Archaea</taxon>
        <taxon>Methanobacteriati</taxon>
        <taxon>Methanobacteriota</taxon>
        <taxon>Stenosarchaea group</taxon>
        <taxon>Methanomicrobia</taxon>
        <taxon>Methanosarcinales</taxon>
        <taxon>Methanosarcinaceae</taxon>
        <taxon>Methanohalobium</taxon>
    </lineage>
</organism>
<sequence>MDGFFYFPFTTLLVIFTSFLIVRASSIALMMTGLDQKRSRFQALSAFTGTGFTTKEAELIVNNPRRRRIIIWLMILGNAGIVTVIVTMTSTVVVSEGFQIPINIVILFLGLVVVYKIATHTGFLQRWDVFIENRLLKTTNFEEEVTEGLLHLLEGYGLIRVIVKEDSILSGTSLNDLKLSEKNLLVIGIERNGEWISVPKSDEVIKENDRLVVYGPLNALKSTFEQ</sequence>
<dbReference type="RefSeq" id="WP_013195253.1">
    <property type="nucleotide sequence ID" value="NC_014253.1"/>
</dbReference>
<feature type="transmembrane region" description="Helical" evidence="1">
    <location>
        <begin position="100"/>
        <end position="118"/>
    </location>
</feature>
<feature type="domain" description="RCK C-terminal" evidence="2">
    <location>
        <begin position="146"/>
        <end position="226"/>
    </location>
</feature>
<feature type="transmembrane region" description="Helical" evidence="1">
    <location>
        <begin position="6"/>
        <end position="30"/>
    </location>
</feature>
<evidence type="ECO:0000256" key="1">
    <source>
        <dbReference type="SAM" id="Phobius"/>
    </source>
</evidence>
<protein>
    <submittedName>
        <fullName evidence="3">TrkA-C domain protein</fullName>
    </submittedName>
</protein>
<feature type="transmembrane region" description="Helical" evidence="1">
    <location>
        <begin position="69"/>
        <end position="94"/>
    </location>
</feature>
<evidence type="ECO:0000259" key="2">
    <source>
        <dbReference type="PROSITE" id="PS51202"/>
    </source>
</evidence>
<dbReference type="GO" id="GO:0008324">
    <property type="term" value="F:monoatomic cation transmembrane transporter activity"/>
    <property type="evidence" value="ECO:0007669"/>
    <property type="project" value="InterPro"/>
</dbReference>
<dbReference type="Gene3D" id="3.30.70.1450">
    <property type="entry name" value="Regulator of K+ conductance, C-terminal domain"/>
    <property type="match status" value="1"/>
</dbReference>
<dbReference type="SUPFAM" id="SSF116726">
    <property type="entry name" value="TrkA C-terminal domain-like"/>
    <property type="match status" value="1"/>
</dbReference>
<dbReference type="GeneID" id="9347508"/>
<dbReference type="Pfam" id="PF02080">
    <property type="entry name" value="TrkA_C"/>
    <property type="match status" value="1"/>
</dbReference>
<dbReference type="PANTHER" id="PTHR43833">
    <property type="entry name" value="POTASSIUM CHANNEL PROTEIN 2-RELATED-RELATED"/>
    <property type="match status" value="1"/>
</dbReference>